<sequence>MPDTELSKSTESSVEPYIDPGLAGSYCAVFNDLESFGEQVGAEGTEGNVARLDERLKILADVGNKLATLSDSESSAAWIDMADEYSSAHDYFLSSGRQLANDEFLHRLARAVEAADHAFEHDSGRIQDECNKDSGQFVSDGVS</sequence>
<evidence type="ECO:0000313" key="1">
    <source>
        <dbReference type="EMBL" id="GAA3191084.1"/>
    </source>
</evidence>
<evidence type="ECO:0000313" key="2">
    <source>
        <dbReference type="Proteomes" id="UP001501404"/>
    </source>
</evidence>
<organism evidence="1 2">
    <name type="scientific">Actinocorallia glomerata</name>
    <dbReference type="NCBI Taxonomy" id="46203"/>
    <lineage>
        <taxon>Bacteria</taxon>
        <taxon>Bacillati</taxon>
        <taxon>Actinomycetota</taxon>
        <taxon>Actinomycetes</taxon>
        <taxon>Streptosporangiales</taxon>
        <taxon>Thermomonosporaceae</taxon>
        <taxon>Actinocorallia</taxon>
    </lineage>
</organism>
<dbReference type="Proteomes" id="UP001501404">
    <property type="component" value="Unassembled WGS sequence"/>
</dbReference>
<protein>
    <submittedName>
        <fullName evidence="1">Uncharacterized protein</fullName>
    </submittedName>
</protein>
<reference evidence="2" key="1">
    <citation type="journal article" date="2019" name="Int. J. Syst. Evol. Microbiol.">
        <title>The Global Catalogue of Microorganisms (GCM) 10K type strain sequencing project: providing services to taxonomists for standard genome sequencing and annotation.</title>
        <authorList>
            <consortium name="The Broad Institute Genomics Platform"/>
            <consortium name="The Broad Institute Genome Sequencing Center for Infectious Disease"/>
            <person name="Wu L."/>
            <person name="Ma J."/>
        </authorList>
    </citation>
    <scope>NUCLEOTIDE SEQUENCE [LARGE SCALE GENOMIC DNA]</scope>
    <source>
        <strain evidence="2">JCM 9376</strain>
    </source>
</reference>
<comment type="caution">
    <text evidence="1">The sequence shown here is derived from an EMBL/GenBank/DDBJ whole genome shotgun (WGS) entry which is preliminary data.</text>
</comment>
<dbReference type="EMBL" id="BAAAUU010000049">
    <property type="protein sequence ID" value="GAA3191084.1"/>
    <property type="molecule type" value="Genomic_DNA"/>
</dbReference>
<name>A0ABP6PUE8_9ACTN</name>
<proteinExistence type="predicted"/>
<gene>
    <name evidence="1" type="ORF">GCM10010467_30140</name>
</gene>
<accession>A0ABP6PUE8</accession>
<keyword evidence="2" id="KW-1185">Reference proteome</keyword>
<dbReference type="RefSeq" id="WP_344685983.1">
    <property type="nucleotide sequence ID" value="NZ_BAAAUU010000049.1"/>
</dbReference>